<comment type="caution">
    <text evidence="3">The sequence shown here is derived from an EMBL/GenBank/DDBJ whole genome shotgun (WGS) entry which is preliminary data.</text>
</comment>
<reference evidence="3" key="1">
    <citation type="submission" date="2021-01" db="EMBL/GenBank/DDBJ databases">
        <title>Metabolic potential, ecology and presence of endohyphal bacteria is reflected in genomic diversity of Mucoromycotina.</title>
        <authorList>
            <person name="Muszewska A."/>
            <person name="Okrasinska A."/>
            <person name="Steczkiewicz K."/>
            <person name="Drgas O."/>
            <person name="Orlowska M."/>
            <person name="Perlinska-Lenart U."/>
            <person name="Aleksandrzak-Piekarczyk T."/>
            <person name="Szatraj K."/>
            <person name="Zielenkiewicz U."/>
            <person name="Pilsyk S."/>
            <person name="Malc E."/>
            <person name="Mieczkowski P."/>
            <person name="Kruszewska J.S."/>
            <person name="Biernat P."/>
            <person name="Pawlowska J."/>
        </authorList>
    </citation>
    <scope>NUCLEOTIDE SEQUENCE</scope>
    <source>
        <strain evidence="3">WA0000018081</strain>
    </source>
</reference>
<feature type="region of interest" description="Disordered" evidence="1">
    <location>
        <begin position="209"/>
        <end position="231"/>
    </location>
</feature>
<feature type="region of interest" description="Disordered" evidence="1">
    <location>
        <begin position="425"/>
        <end position="464"/>
    </location>
</feature>
<keyword evidence="4" id="KW-1185">Reference proteome</keyword>
<feature type="region of interest" description="Disordered" evidence="1">
    <location>
        <begin position="254"/>
        <end position="336"/>
    </location>
</feature>
<dbReference type="Proteomes" id="UP000613177">
    <property type="component" value="Unassembled WGS sequence"/>
</dbReference>
<protein>
    <recommendedName>
        <fullName evidence="2">ASX DEUBAD domain-containing protein</fullName>
    </recommendedName>
</protein>
<feature type="compositionally biased region" description="Basic and acidic residues" evidence="1">
    <location>
        <begin position="432"/>
        <end position="457"/>
    </location>
</feature>
<dbReference type="OrthoDB" id="2289918at2759"/>
<feature type="region of interest" description="Disordered" evidence="1">
    <location>
        <begin position="1"/>
        <end position="64"/>
    </location>
</feature>
<dbReference type="AlphaFoldDB" id="A0A8H7SQS9"/>
<evidence type="ECO:0000313" key="3">
    <source>
        <dbReference type="EMBL" id="KAG2232743.1"/>
    </source>
</evidence>
<evidence type="ECO:0000256" key="1">
    <source>
        <dbReference type="SAM" id="MobiDB-lite"/>
    </source>
</evidence>
<gene>
    <name evidence="3" type="ORF">INT48_009269</name>
</gene>
<feature type="compositionally biased region" description="Basic and acidic residues" evidence="1">
    <location>
        <begin position="311"/>
        <end position="322"/>
    </location>
</feature>
<accession>A0A8H7SQS9</accession>
<feature type="compositionally biased region" description="Polar residues" evidence="1">
    <location>
        <begin position="15"/>
        <end position="29"/>
    </location>
</feature>
<evidence type="ECO:0000259" key="2">
    <source>
        <dbReference type="Pfam" id="PF13919"/>
    </source>
</evidence>
<dbReference type="EMBL" id="JAEPRE010000101">
    <property type="protein sequence ID" value="KAG2232743.1"/>
    <property type="molecule type" value="Genomic_DNA"/>
</dbReference>
<sequence length="464" mass="51840">MYRRSSSPENRDPVSTDSTQDLTSISTTKKYVPKDSTQEQVSSGAAQNSAPVISTKESKSSGSAQKLILASFTKEPLLSDSEKTSLSVNLTPGRRSCDLFPEPFSGSPIVTSSTQMPTEQVFDEDSCSHLAQQDSLKQIQNLDLSLPNRDLNVSSQPNQNFNQETTSLSVAGPTSSPNKIFECASIASDFDPNEKIGAIKTTATVEPDTINKEPTHTRPRRKGNKRTNIAPDIKLREPRKRTCRANINYGEELQRNKTVNSTKKNVEKHKAKNKLAVNLKRKNEYGSSSTKEEDEDGAGNMPKRKVQRTGKGKEKDMPVKKDDEEEAATTEEEEMKVNQLLQSKDSFLTTVDLKELIPQWLEALPEEDRLELVPLLPGPDCEIKEGNLIIREGFGDGSTYLYEAATQWQTALALGGFEKDNHEFEGQVSTDSFKDETYEENWGERLRRDQKAKTKDRGRSKKNK</sequence>
<dbReference type="InterPro" id="IPR028020">
    <property type="entry name" value="ASX_DEUBAD_dom"/>
</dbReference>
<feature type="domain" description="ASX DEUBAD" evidence="2">
    <location>
        <begin position="327"/>
        <end position="444"/>
    </location>
</feature>
<feature type="region of interest" description="Disordered" evidence="1">
    <location>
        <begin position="154"/>
        <end position="174"/>
    </location>
</feature>
<name>A0A8H7SQS9_9FUNG</name>
<dbReference type="Pfam" id="PF13919">
    <property type="entry name" value="ASXH"/>
    <property type="match status" value="1"/>
</dbReference>
<proteinExistence type="predicted"/>
<evidence type="ECO:0000313" key="4">
    <source>
        <dbReference type="Proteomes" id="UP000613177"/>
    </source>
</evidence>
<feature type="compositionally biased region" description="Acidic residues" evidence="1">
    <location>
        <begin position="323"/>
        <end position="334"/>
    </location>
</feature>
<organism evidence="3 4">
    <name type="scientific">Thamnidium elegans</name>
    <dbReference type="NCBI Taxonomy" id="101142"/>
    <lineage>
        <taxon>Eukaryota</taxon>
        <taxon>Fungi</taxon>
        <taxon>Fungi incertae sedis</taxon>
        <taxon>Mucoromycota</taxon>
        <taxon>Mucoromycotina</taxon>
        <taxon>Mucoromycetes</taxon>
        <taxon>Mucorales</taxon>
        <taxon>Mucorineae</taxon>
        <taxon>Mucoraceae</taxon>
        <taxon>Thamnidium</taxon>
    </lineage>
</organism>
<feature type="compositionally biased region" description="Polar residues" evidence="1">
    <location>
        <begin position="38"/>
        <end position="52"/>
    </location>
</feature>